<accession>A0ABP9RX43</accession>
<dbReference type="InterPro" id="IPR028203">
    <property type="entry name" value="PSII_CF48-like_dom"/>
</dbReference>
<dbReference type="PANTHER" id="PTHR47199:SF2">
    <property type="entry name" value="PHOTOSYSTEM II STABILITY_ASSEMBLY FACTOR HCF136, CHLOROPLASTIC"/>
    <property type="match status" value="1"/>
</dbReference>
<sequence>MQYQTLSKAVTLGLAIIAGTATAETFATAESYMAVRADQAPVLSLTELNSGLLAVGDRGHILVQEGDAWRQVMVPTRTLLTAVTHVGERAWAVGHDAVILSSDAVTQQWRLRQQLPERDKPLLDVLALSSEHILAVGAYGLMFRSLDGGQSWQEEFHDELLYPEDREYLNELKEEDPGLYLDERSAILPHFNRIRRLSDERLVLMGELGLMALSDNDGRSWYPVESFYDGSLYELVETAAGTWLAAGLRGHIFRSEDQGESWQEIDSGVDGTINQGRILTDGRIALVANGGYLLISDDDGQSFTVTEVAKGQDLVALAQTQDGEVAIAGSDGIRRVQLPR</sequence>
<dbReference type="Pfam" id="PF14870">
    <property type="entry name" value="PSII_BNR"/>
    <property type="match status" value="1"/>
</dbReference>
<protein>
    <submittedName>
        <fullName evidence="5">YCF48-related protein</fullName>
    </submittedName>
</protein>
<dbReference type="PANTHER" id="PTHR47199">
    <property type="entry name" value="PHOTOSYSTEM II STABILITY/ASSEMBLY FACTOR HCF136, CHLOROPLASTIC"/>
    <property type="match status" value="1"/>
</dbReference>
<dbReference type="SUPFAM" id="SSF50939">
    <property type="entry name" value="Sialidases"/>
    <property type="match status" value="1"/>
</dbReference>
<dbReference type="InterPro" id="IPR036278">
    <property type="entry name" value="Sialidase_sf"/>
</dbReference>
<keyword evidence="6" id="KW-1185">Reference proteome</keyword>
<dbReference type="RefSeq" id="WP_345315608.1">
    <property type="nucleotide sequence ID" value="NZ_BAABLF010000005.1"/>
</dbReference>
<keyword evidence="3" id="KW-0732">Signal</keyword>
<proteinExistence type="predicted"/>
<dbReference type="EMBL" id="BAABLF010000005">
    <property type="protein sequence ID" value="GAA5187871.1"/>
    <property type="molecule type" value="Genomic_DNA"/>
</dbReference>
<feature type="chain" id="PRO_5046690932" evidence="3">
    <location>
        <begin position="24"/>
        <end position="340"/>
    </location>
</feature>
<organism evidence="5 6">
    <name type="scientific">Ferrimonas gelatinilytica</name>
    <dbReference type="NCBI Taxonomy" id="1255257"/>
    <lineage>
        <taxon>Bacteria</taxon>
        <taxon>Pseudomonadati</taxon>
        <taxon>Pseudomonadota</taxon>
        <taxon>Gammaproteobacteria</taxon>
        <taxon>Alteromonadales</taxon>
        <taxon>Ferrimonadaceae</taxon>
        <taxon>Ferrimonas</taxon>
    </lineage>
</organism>
<evidence type="ECO:0000256" key="2">
    <source>
        <dbReference type="ARBA" id="ARBA00023276"/>
    </source>
</evidence>
<evidence type="ECO:0000259" key="4">
    <source>
        <dbReference type="Pfam" id="PF14870"/>
    </source>
</evidence>
<dbReference type="Gene3D" id="2.130.10.10">
    <property type="entry name" value="YVTN repeat-like/Quinoprotein amine dehydrogenase"/>
    <property type="match status" value="1"/>
</dbReference>
<reference evidence="6" key="1">
    <citation type="journal article" date="2019" name="Int. J. Syst. Evol. Microbiol.">
        <title>The Global Catalogue of Microorganisms (GCM) 10K type strain sequencing project: providing services to taxonomists for standard genome sequencing and annotation.</title>
        <authorList>
            <consortium name="The Broad Institute Genomics Platform"/>
            <consortium name="The Broad Institute Genome Sequencing Center for Infectious Disease"/>
            <person name="Wu L."/>
            <person name="Ma J."/>
        </authorList>
    </citation>
    <scope>NUCLEOTIDE SEQUENCE [LARGE SCALE GENOMIC DNA]</scope>
    <source>
        <strain evidence="6">JCM 18720</strain>
    </source>
</reference>
<name>A0ABP9RX43_9GAMM</name>
<evidence type="ECO:0000313" key="6">
    <source>
        <dbReference type="Proteomes" id="UP001501600"/>
    </source>
</evidence>
<evidence type="ECO:0000256" key="1">
    <source>
        <dbReference type="ARBA" id="ARBA00022531"/>
    </source>
</evidence>
<feature type="signal peptide" evidence="3">
    <location>
        <begin position="1"/>
        <end position="23"/>
    </location>
</feature>
<feature type="domain" description="Photosynthesis system II assembly factor Ycf48/Hcf136-like" evidence="4">
    <location>
        <begin position="66"/>
        <end position="332"/>
    </location>
</feature>
<keyword evidence="1" id="KW-0602">Photosynthesis</keyword>
<dbReference type="Proteomes" id="UP001501600">
    <property type="component" value="Unassembled WGS sequence"/>
</dbReference>
<gene>
    <name evidence="5" type="ORF">GCM10025772_06510</name>
</gene>
<evidence type="ECO:0000313" key="5">
    <source>
        <dbReference type="EMBL" id="GAA5187871.1"/>
    </source>
</evidence>
<dbReference type="CDD" id="cd15482">
    <property type="entry name" value="Sialidase_non-viral"/>
    <property type="match status" value="1"/>
</dbReference>
<dbReference type="InterPro" id="IPR015943">
    <property type="entry name" value="WD40/YVTN_repeat-like_dom_sf"/>
</dbReference>
<evidence type="ECO:0000256" key="3">
    <source>
        <dbReference type="SAM" id="SignalP"/>
    </source>
</evidence>
<comment type="caution">
    <text evidence="5">The sequence shown here is derived from an EMBL/GenBank/DDBJ whole genome shotgun (WGS) entry which is preliminary data.</text>
</comment>
<keyword evidence="2" id="KW-0604">Photosystem II</keyword>